<dbReference type="Proteomes" id="UP001358586">
    <property type="component" value="Chromosome 8"/>
</dbReference>
<sequence length="224" mass="25974">MFDDGLLWRIGSGEKVNIWNDAWLPSFGSGRLLVYAIDTCWSTVNQLIDAILGIWNREVICKIVDGEQASRILKIPITGSSVPNMLVWRHDASGEYSVKSGYRSLLSKKTQFTNSNLNTNDNSKLLYKSLWELQLPSKIKIHMWRLLNDYVPDFLNLARRELRVDTGCRLCKEAPKDIHHILWSYNVLRHLWHLLNLVLDTRMNTSEGRTQFVDIYSVVLFHLT</sequence>
<proteinExistence type="predicted"/>
<evidence type="ECO:0000313" key="3">
    <source>
        <dbReference type="Proteomes" id="UP001358586"/>
    </source>
</evidence>
<protein>
    <recommendedName>
        <fullName evidence="1">Reverse transcriptase zinc-binding domain-containing protein</fullName>
    </recommendedName>
</protein>
<gene>
    <name evidence="2" type="ORF">PVK06_028666</name>
</gene>
<dbReference type="EMBL" id="JARKNE010000008">
    <property type="protein sequence ID" value="KAK5813218.1"/>
    <property type="molecule type" value="Genomic_DNA"/>
</dbReference>
<evidence type="ECO:0000259" key="1">
    <source>
        <dbReference type="Pfam" id="PF13966"/>
    </source>
</evidence>
<accession>A0ABR0P3Q2</accession>
<organism evidence="2 3">
    <name type="scientific">Gossypium arboreum</name>
    <name type="common">Tree cotton</name>
    <name type="synonym">Gossypium nanking</name>
    <dbReference type="NCBI Taxonomy" id="29729"/>
    <lineage>
        <taxon>Eukaryota</taxon>
        <taxon>Viridiplantae</taxon>
        <taxon>Streptophyta</taxon>
        <taxon>Embryophyta</taxon>
        <taxon>Tracheophyta</taxon>
        <taxon>Spermatophyta</taxon>
        <taxon>Magnoliopsida</taxon>
        <taxon>eudicotyledons</taxon>
        <taxon>Gunneridae</taxon>
        <taxon>Pentapetalae</taxon>
        <taxon>rosids</taxon>
        <taxon>malvids</taxon>
        <taxon>Malvales</taxon>
        <taxon>Malvaceae</taxon>
        <taxon>Malvoideae</taxon>
        <taxon>Gossypium</taxon>
    </lineage>
</organism>
<dbReference type="Pfam" id="PF13966">
    <property type="entry name" value="zf-RVT"/>
    <property type="match status" value="1"/>
</dbReference>
<name>A0ABR0P3Q2_GOSAR</name>
<feature type="domain" description="Reverse transcriptase zinc-binding" evidence="1">
    <location>
        <begin position="96"/>
        <end position="192"/>
    </location>
</feature>
<dbReference type="InterPro" id="IPR026960">
    <property type="entry name" value="RVT-Znf"/>
</dbReference>
<keyword evidence="3" id="KW-1185">Reference proteome</keyword>
<reference evidence="2 3" key="1">
    <citation type="submission" date="2023-03" db="EMBL/GenBank/DDBJ databases">
        <title>WGS of Gossypium arboreum.</title>
        <authorList>
            <person name="Yu D."/>
        </authorList>
    </citation>
    <scope>NUCLEOTIDE SEQUENCE [LARGE SCALE GENOMIC DNA]</scope>
    <source>
        <tissue evidence="2">Leaf</tissue>
    </source>
</reference>
<evidence type="ECO:0000313" key="2">
    <source>
        <dbReference type="EMBL" id="KAK5813218.1"/>
    </source>
</evidence>
<comment type="caution">
    <text evidence="2">The sequence shown here is derived from an EMBL/GenBank/DDBJ whole genome shotgun (WGS) entry which is preliminary data.</text>
</comment>